<gene>
    <name evidence="2" type="ORF">ACFO4O_03865</name>
</gene>
<dbReference type="PANTHER" id="PTHR10285">
    <property type="entry name" value="URIDINE KINASE"/>
    <property type="match status" value="1"/>
</dbReference>
<dbReference type="InterPro" id="IPR006083">
    <property type="entry name" value="PRK/URK"/>
</dbReference>
<sequence>MIINDCLNRFIEDERLPVSFIHEAKKWYLPLLARLCDLHNSHQEGARLPLFVGINGAQGSGKSTLSALLVTLFRQVHKMNAVSMSLDDFYLTKSQRTHLAKTIHPLLQTRGVPGTHDLALMQQTLHALLQAQPCAIPKFDKASDDRANEATWDKITHSVDIIILEGWCVGAAPQSPEQLAVDANALESTHDSAHIWRNYVNNALKEDYQGVFEKLNYLIMLKAPSFEQIYQWRLEQERKMQQRNIDNGNSAGGMSPADIANFIQHYQRITEFGLYELPKRCNEVFELNTQRSIVSCRY</sequence>
<organism evidence="2 3">
    <name type="scientific">Glaciecola siphonariae</name>
    <dbReference type="NCBI Taxonomy" id="521012"/>
    <lineage>
        <taxon>Bacteria</taxon>
        <taxon>Pseudomonadati</taxon>
        <taxon>Pseudomonadota</taxon>
        <taxon>Gammaproteobacteria</taxon>
        <taxon>Alteromonadales</taxon>
        <taxon>Alteromonadaceae</taxon>
        <taxon>Glaciecola</taxon>
    </lineage>
</organism>
<keyword evidence="3" id="KW-1185">Reference proteome</keyword>
<feature type="domain" description="Phosphoribulokinase/uridine kinase" evidence="1">
    <location>
        <begin position="51"/>
        <end position="166"/>
    </location>
</feature>
<reference evidence="3" key="1">
    <citation type="journal article" date="2019" name="Int. J. Syst. Evol. Microbiol.">
        <title>The Global Catalogue of Microorganisms (GCM) 10K type strain sequencing project: providing services to taxonomists for standard genome sequencing and annotation.</title>
        <authorList>
            <consortium name="The Broad Institute Genomics Platform"/>
            <consortium name="The Broad Institute Genome Sequencing Center for Infectious Disease"/>
            <person name="Wu L."/>
            <person name="Ma J."/>
        </authorList>
    </citation>
    <scope>NUCLEOTIDE SEQUENCE [LARGE SCALE GENOMIC DNA]</scope>
    <source>
        <strain evidence="3">KACC 12507</strain>
    </source>
</reference>
<dbReference type="Gene3D" id="3.40.50.300">
    <property type="entry name" value="P-loop containing nucleotide triphosphate hydrolases"/>
    <property type="match status" value="1"/>
</dbReference>
<proteinExistence type="predicted"/>
<dbReference type="InterPro" id="IPR027417">
    <property type="entry name" value="P-loop_NTPase"/>
</dbReference>
<name>A0ABV9LSX8_9ALTE</name>
<accession>A0ABV9LSX8</accession>
<evidence type="ECO:0000313" key="3">
    <source>
        <dbReference type="Proteomes" id="UP001595897"/>
    </source>
</evidence>
<keyword evidence="2" id="KW-0808">Transferase</keyword>
<protein>
    <submittedName>
        <fullName evidence="2">Kinase</fullName>
    </submittedName>
</protein>
<dbReference type="EMBL" id="JBHSGU010000002">
    <property type="protein sequence ID" value="MFC4699294.1"/>
    <property type="molecule type" value="Genomic_DNA"/>
</dbReference>
<dbReference type="SUPFAM" id="SSF52540">
    <property type="entry name" value="P-loop containing nucleoside triphosphate hydrolases"/>
    <property type="match status" value="1"/>
</dbReference>
<keyword evidence="2" id="KW-0418">Kinase</keyword>
<evidence type="ECO:0000313" key="2">
    <source>
        <dbReference type="EMBL" id="MFC4699294.1"/>
    </source>
</evidence>
<dbReference type="Pfam" id="PF00485">
    <property type="entry name" value="PRK"/>
    <property type="match status" value="1"/>
</dbReference>
<evidence type="ECO:0000259" key="1">
    <source>
        <dbReference type="Pfam" id="PF00485"/>
    </source>
</evidence>
<dbReference type="GO" id="GO:0016301">
    <property type="term" value="F:kinase activity"/>
    <property type="evidence" value="ECO:0007669"/>
    <property type="project" value="UniProtKB-KW"/>
</dbReference>
<dbReference type="Proteomes" id="UP001595897">
    <property type="component" value="Unassembled WGS sequence"/>
</dbReference>
<comment type="caution">
    <text evidence="2">The sequence shown here is derived from an EMBL/GenBank/DDBJ whole genome shotgun (WGS) entry which is preliminary data.</text>
</comment>
<dbReference type="RefSeq" id="WP_382406045.1">
    <property type="nucleotide sequence ID" value="NZ_JBHSGU010000002.1"/>
</dbReference>